<keyword evidence="1" id="KW-0472">Membrane</keyword>
<feature type="transmembrane region" description="Helical" evidence="1">
    <location>
        <begin position="45"/>
        <end position="64"/>
    </location>
</feature>
<accession>A0AAU7J7I5</accession>
<feature type="transmembrane region" description="Helical" evidence="1">
    <location>
        <begin position="76"/>
        <end position="97"/>
    </location>
</feature>
<proteinExistence type="predicted"/>
<feature type="transmembrane region" description="Helical" evidence="1">
    <location>
        <begin position="103"/>
        <end position="123"/>
    </location>
</feature>
<keyword evidence="1" id="KW-1133">Transmembrane helix</keyword>
<evidence type="ECO:0000313" key="2">
    <source>
        <dbReference type="EMBL" id="XBN42100.1"/>
    </source>
</evidence>
<dbReference type="EMBL" id="PP763431">
    <property type="protein sequence ID" value="XBN42100.1"/>
    <property type="molecule type" value="Genomic_DNA"/>
</dbReference>
<sequence length="161" mass="16955">MYSGLPVRERRAVKSALIVGWLSSVGAGVSALTVPTSITLIEMGLFFSILMGVILVASASAATYGVASGRYRFEWVAAWIAAAGFVPFWVTLWSLTITLNPSWLTAAFVSTISMSFFVSRAFLCGAHAAKLRIVHTVSETITSAIDSAKDGGIEGDGSSAQ</sequence>
<name>A0AAU7J7I5_9VIRU</name>
<organism evidence="2">
    <name type="scientific">Microbacterium phage Merry</name>
    <dbReference type="NCBI Taxonomy" id="3144827"/>
    <lineage>
        <taxon>Viruses</taxon>
    </lineage>
</organism>
<evidence type="ECO:0008006" key="3">
    <source>
        <dbReference type="Google" id="ProtNLM"/>
    </source>
</evidence>
<reference evidence="2" key="1">
    <citation type="submission" date="2024-05" db="EMBL/GenBank/DDBJ databases">
        <title>Complete genome sequence of bacteriophages Merry and Sunny infecting Microbacterium sp. isolated from an alkaline commercial outdoor algal pond.</title>
        <authorList>
            <person name="Levesque A.V."/>
            <person name="Rabines A.J."/>
            <person name="Alrubaiaan E."/>
            <person name="Oliver A."/>
            <person name="Allen E.E."/>
            <person name="Hazlebeck D."/>
            <person name="Pinowska A."/>
            <person name="Traller J.C."/>
            <person name="Zeigler Allen L."/>
        </authorList>
    </citation>
    <scope>NUCLEOTIDE SEQUENCE</scope>
</reference>
<protein>
    <recommendedName>
        <fullName evidence="3">Holin</fullName>
    </recommendedName>
</protein>
<keyword evidence="1" id="KW-0812">Transmembrane</keyword>
<evidence type="ECO:0000256" key="1">
    <source>
        <dbReference type="SAM" id="Phobius"/>
    </source>
</evidence>
<feature type="transmembrane region" description="Helical" evidence="1">
    <location>
        <begin position="12"/>
        <end position="33"/>
    </location>
</feature>